<name>L0A6U8_DEIPD</name>
<feature type="region of interest" description="Disordered" evidence="1">
    <location>
        <begin position="1"/>
        <end position="89"/>
    </location>
</feature>
<dbReference type="OrthoDB" id="74296at2"/>
<dbReference type="AlphaFoldDB" id="L0A6U8"/>
<dbReference type="RefSeq" id="WP_015237215.1">
    <property type="nucleotide sequence ID" value="NC_019793.1"/>
</dbReference>
<organism evidence="2 3">
    <name type="scientific">Deinococcus peraridilitoris (strain DSM 19664 / LMG 22246 / CIP 109416 / KR-200)</name>
    <dbReference type="NCBI Taxonomy" id="937777"/>
    <lineage>
        <taxon>Bacteria</taxon>
        <taxon>Thermotogati</taxon>
        <taxon>Deinococcota</taxon>
        <taxon>Deinococci</taxon>
        <taxon>Deinococcales</taxon>
        <taxon>Deinococcaceae</taxon>
        <taxon>Deinococcus</taxon>
    </lineage>
</organism>
<feature type="compositionally biased region" description="Polar residues" evidence="1">
    <location>
        <begin position="42"/>
        <end position="52"/>
    </location>
</feature>
<dbReference type="EMBL" id="CP003382">
    <property type="protein sequence ID" value="AFZ68917.1"/>
    <property type="molecule type" value="Genomic_DNA"/>
</dbReference>
<evidence type="ECO:0000313" key="3">
    <source>
        <dbReference type="Proteomes" id="UP000010467"/>
    </source>
</evidence>
<proteinExistence type="predicted"/>
<dbReference type="HOGENOM" id="CLU_2449726_0_0_0"/>
<dbReference type="Proteomes" id="UP000010467">
    <property type="component" value="Chromosome"/>
</dbReference>
<feature type="compositionally biased region" description="Basic and acidic residues" evidence="1">
    <location>
        <begin position="16"/>
        <end position="28"/>
    </location>
</feature>
<protein>
    <submittedName>
        <fullName evidence="2">Uncharacterized protein</fullName>
    </submittedName>
</protein>
<dbReference type="KEGG" id="dpd:Deipe_3484"/>
<feature type="compositionally biased region" description="Gly residues" evidence="1">
    <location>
        <begin position="79"/>
        <end position="89"/>
    </location>
</feature>
<evidence type="ECO:0000313" key="2">
    <source>
        <dbReference type="EMBL" id="AFZ68917.1"/>
    </source>
</evidence>
<sequence length="89" mass="9196">MTEDTGMMATGGLRGISEDTPEHQDRSLDGISGARDAAPSTERYSNLQQGASVSAEPDQASLEQRAREEATVEGLVSGPRGGVTGTSDS</sequence>
<accession>L0A6U8</accession>
<reference evidence="3" key="1">
    <citation type="submission" date="2012-03" db="EMBL/GenBank/DDBJ databases">
        <title>Complete sequence of chromosome of Deinococcus peraridilitoris DSM 19664.</title>
        <authorList>
            <person name="Lucas S."/>
            <person name="Copeland A."/>
            <person name="Lapidus A."/>
            <person name="Glavina del Rio T."/>
            <person name="Dalin E."/>
            <person name="Tice H."/>
            <person name="Bruce D."/>
            <person name="Goodwin L."/>
            <person name="Pitluck S."/>
            <person name="Peters L."/>
            <person name="Mikhailova N."/>
            <person name="Lu M."/>
            <person name="Kyrpides N."/>
            <person name="Mavromatis K."/>
            <person name="Ivanova N."/>
            <person name="Brettin T."/>
            <person name="Detter J.C."/>
            <person name="Han C."/>
            <person name="Larimer F."/>
            <person name="Land M."/>
            <person name="Hauser L."/>
            <person name="Markowitz V."/>
            <person name="Cheng J.-F."/>
            <person name="Hugenholtz P."/>
            <person name="Woyke T."/>
            <person name="Wu D."/>
            <person name="Pukall R."/>
            <person name="Steenblock K."/>
            <person name="Brambilla E."/>
            <person name="Klenk H.-P."/>
            <person name="Eisen J.A."/>
        </authorList>
    </citation>
    <scope>NUCLEOTIDE SEQUENCE [LARGE SCALE GENOMIC DNA]</scope>
    <source>
        <strain evidence="3">DSM 19664 / LMG 22246 / CIP 109416 / KR-200</strain>
    </source>
</reference>
<evidence type="ECO:0000256" key="1">
    <source>
        <dbReference type="SAM" id="MobiDB-lite"/>
    </source>
</evidence>
<gene>
    <name evidence="2" type="ordered locus">Deipe_3484</name>
</gene>
<dbReference type="PATRIC" id="fig|937777.3.peg.3496"/>
<keyword evidence="3" id="KW-1185">Reference proteome</keyword>